<dbReference type="InterPro" id="IPR007197">
    <property type="entry name" value="rSAM"/>
</dbReference>
<reference evidence="8" key="1">
    <citation type="submission" date="2015-10" db="EMBL/GenBank/DDBJ databases">
        <title>Niche specialization of a soil ammonia-oxidizing archaeon, Candidatus Nitrosocosmicus oleophilus.</title>
        <authorList>
            <person name="Jung M.-Y."/>
            <person name="Rhee S.-K."/>
        </authorList>
    </citation>
    <scope>NUCLEOTIDE SEQUENCE [LARGE SCALE GENOMIC DNA]</scope>
    <source>
        <strain evidence="8">MY3</strain>
    </source>
</reference>
<dbReference type="InterPro" id="IPR023404">
    <property type="entry name" value="rSAM_horseshoe"/>
</dbReference>
<evidence type="ECO:0000256" key="5">
    <source>
        <dbReference type="ARBA" id="ARBA00023014"/>
    </source>
</evidence>
<dbReference type="OrthoDB" id="2305at2157"/>
<dbReference type="KEGG" id="taa:NMY3_02676"/>
<dbReference type="Proteomes" id="UP000058925">
    <property type="component" value="Chromosome"/>
</dbReference>
<proteinExistence type="predicted"/>
<dbReference type="SFLD" id="SFLDG01082">
    <property type="entry name" value="B12-binding_domain_containing"/>
    <property type="match status" value="1"/>
</dbReference>
<keyword evidence="7" id="KW-0808">Transferase</keyword>
<dbReference type="GeneID" id="60422606"/>
<dbReference type="SMART" id="SM00729">
    <property type="entry name" value="Elp3"/>
    <property type="match status" value="1"/>
</dbReference>
<keyword evidence="4" id="KW-0408">Iron</keyword>
<evidence type="ECO:0000313" key="8">
    <source>
        <dbReference type="Proteomes" id="UP000058925"/>
    </source>
</evidence>
<dbReference type="SUPFAM" id="SSF102114">
    <property type="entry name" value="Radical SAM enzymes"/>
    <property type="match status" value="1"/>
</dbReference>
<dbReference type="Pfam" id="PF04055">
    <property type="entry name" value="Radical_SAM"/>
    <property type="match status" value="1"/>
</dbReference>
<dbReference type="RefSeq" id="WP_196816062.1">
    <property type="nucleotide sequence ID" value="NZ_CP012850.1"/>
</dbReference>
<comment type="cofactor">
    <cofactor evidence="1">
        <name>[4Fe-4S] cluster</name>
        <dbReference type="ChEBI" id="CHEBI:49883"/>
    </cofactor>
</comment>
<dbReference type="Gene3D" id="3.40.50.280">
    <property type="entry name" value="Cobalamin-binding domain"/>
    <property type="match status" value="1"/>
</dbReference>
<dbReference type="PANTHER" id="PTHR43409">
    <property type="entry name" value="ANAEROBIC MAGNESIUM-PROTOPORPHYRIN IX MONOMETHYL ESTER CYCLASE-RELATED"/>
    <property type="match status" value="1"/>
</dbReference>
<protein>
    <submittedName>
        <fullName evidence="7">Ribosomal protein S12 methylthiotransferase RimO</fullName>
    </submittedName>
</protein>
<dbReference type="InterPro" id="IPR023984">
    <property type="entry name" value="rSAM_ocin_1"/>
</dbReference>
<dbReference type="GO" id="GO:0005840">
    <property type="term" value="C:ribosome"/>
    <property type="evidence" value="ECO:0007669"/>
    <property type="project" value="UniProtKB-KW"/>
</dbReference>
<evidence type="ECO:0000256" key="2">
    <source>
        <dbReference type="ARBA" id="ARBA00022691"/>
    </source>
</evidence>
<dbReference type="Gene3D" id="3.80.30.20">
    <property type="entry name" value="tm_1862 like domain"/>
    <property type="match status" value="1"/>
</dbReference>
<name>A0A654M2I3_9ARCH</name>
<dbReference type="SFLD" id="SFLDF00324">
    <property type="entry name" value="bacteriocin_maturation"/>
    <property type="match status" value="1"/>
</dbReference>
<gene>
    <name evidence="7" type="primary">rimO</name>
    <name evidence="7" type="ORF">NMY3_02676</name>
</gene>
<keyword evidence="8" id="KW-1185">Reference proteome</keyword>
<dbReference type="PANTHER" id="PTHR43409:SF7">
    <property type="entry name" value="BLL1977 PROTEIN"/>
    <property type="match status" value="1"/>
</dbReference>
<dbReference type="AlphaFoldDB" id="A0A654M2I3"/>
<dbReference type="GO" id="GO:0046872">
    <property type="term" value="F:metal ion binding"/>
    <property type="evidence" value="ECO:0007669"/>
    <property type="project" value="UniProtKB-KW"/>
</dbReference>
<dbReference type="InterPro" id="IPR006638">
    <property type="entry name" value="Elp3/MiaA/NifB-like_rSAM"/>
</dbReference>
<dbReference type="EMBL" id="CP012850">
    <property type="protein sequence ID" value="ALI36866.1"/>
    <property type="molecule type" value="Genomic_DNA"/>
</dbReference>
<evidence type="ECO:0000259" key="6">
    <source>
        <dbReference type="SMART" id="SM00729"/>
    </source>
</evidence>
<evidence type="ECO:0000256" key="1">
    <source>
        <dbReference type="ARBA" id="ARBA00001966"/>
    </source>
</evidence>
<evidence type="ECO:0000256" key="4">
    <source>
        <dbReference type="ARBA" id="ARBA00023004"/>
    </source>
</evidence>
<dbReference type="GO" id="GO:0016740">
    <property type="term" value="F:transferase activity"/>
    <property type="evidence" value="ECO:0007669"/>
    <property type="project" value="UniProtKB-KW"/>
</dbReference>
<dbReference type="SFLD" id="SFLDS00029">
    <property type="entry name" value="Radical_SAM"/>
    <property type="match status" value="1"/>
</dbReference>
<dbReference type="GO" id="GO:0051536">
    <property type="term" value="F:iron-sulfur cluster binding"/>
    <property type="evidence" value="ECO:0007669"/>
    <property type="project" value="UniProtKB-KW"/>
</dbReference>
<organism evidence="7 8">
    <name type="scientific">Candidatus Nitrosocosmicus oleophilus</name>
    <dbReference type="NCBI Taxonomy" id="1353260"/>
    <lineage>
        <taxon>Archaea</taxon>
        <taxon>Nitrososphaerota</taxon>
        <taxon>Nitrososphaeria</taxon>
        <taxon>Nitrososphaerales</taxon>
        <taxon>Nitrososphaeraceae</taxon>
        <taxon>Candidatus Nitrosocosmicus</taxon>
    </lineage>
</organism>
<dbReference type="InterPro" id="IPR058240">
    <property type="entry name" value="rSAM_sf"/>
</dbReference>
<keyword evidence="5" id="KW-0411">Iron-sulfur</keyword>
<keyword evidence="7" id="KW-0687">Ribonucleoprotein</keyword>
<keyword evidence="3" id="KW-0479">Metal-binding</keyword>
<accession>A0A654M2I3</accession>
<feature type="domain" description="Elp3/MiaA/NifB-like radical SAM core" evidence="6">
    <location>
        <begin position="250"/>
        <end position="463"/>
    </location>
</feature>
<sequence>MDVALVVMPFGIIQRPSLGVSLLKASLSKNQISSKIYYFNLDLARMIGFKLYSKIAGHSSLLGEYLFSRTAFDSKQWNTEELKHFVKKYTDESSLELIQQLARIKEDIPCFIEECAEKVLSENPKIIGFSSIFHQNCASISVARKIKEKSSAQIIFGGANCENEMGAALLKCVPDIDFVCSGEGDKSFIEFTKLFLQNMNAKVQGIITSQSSELEKYLTQPILDMDSLPIPDFDEYYKKIKDLSLEEIQPKCTMETSRGCWWGEKHQCTFCGLNGATMNFRSKSVQRCLTEIKYLKRKYDIKNIYVVDNILDLRYINSLFPELEKEEIGVQFFYETKSNLSKQQLIQMKNTGVNYLQPGIESLSDKILKIMEKGVTGLQNIQLLKWCRELNINAYWNLLYGFPEEPYDEYDKMAGMVPLLTHIKPPSGIFQISLDRFSPYFINPKFYGLTNVRPRQDYYDVYPFADQDIRSLAYHFDFDYEEDRYPFQYVTKLRNEISAWSNKWKQEAPVLVAISTDDENLYIHDTRDCRKNTKDLLRDQTALIYRICDSVHSFNSIYMKIKSTFPNMDKTMLLSELESLINRKIMISYDNNYLSLANTFK</sequence>
<evidence type="ECO:0000313" key="7">
    <source>
        <dbReference type="EMBL" id="ALI36866.1"/>
    </source>
</evidence>
<dbReference type="GO" id="GO:0005829">
    <property type="term" value="C:cytosol"/>
    <property type="evidence" value="ECO:0007669"/>
    <property type="project" value="TreeGrafter"/>
</dbReference>
<keyword evidence="7" id="KW-0689">Ribosomal protein</keyword>
<dbReference type="InterPro" id="IPR051198">
    <property type="entry name" value="BchE-like"/>
</dbReference>
<keyword evidence="2" id="KW-0949">S-adenosyl-L-methionine</keyword>
<dbReference type="NCBIfam" id="TIGR03975">
    <property type="entry name" value="rSAM_ocin_1"/>
    <property type="match status" value="1"/>
</dbReference>
<evidence type="ECO:0000256" key="3">
    <source>
        <dbReference type="ARBA" id="ARBA00022723"/>
    </source>
</evidence>